<dbReference type="InterPro" id="IPR005174">
    <property type="entry name" value="KIB1-4_b-propeller"/>
</dbReference>
<feature type="domain" description="KIB1-4 beta-propeller" evidence="1">
    <location>
        <begin position="13"/>
        <end position="212"/>
    </location>
</feature>
<sequence length="213" mass="24227">MLPGNDNTETRNFLSLSSGKCYGFHIPEIHRKWCGGSTQGWLIIVDESIGEIQLFNPLSTFYLQPEYIEDPHPSDYISKAVLSTNPCRTSDYVALAIVGQDEKLAYYRSGGLFCAVCYNGAVLCYDFSSELPIETLISGRSPERRICDMYYLVESLGELLLVLRHFNDTRKREWIQMKSIGDCILFLEYGCSTSVAAQVFLECKRNSIYFNDD</sequence>
<comment type="caution">
    <text evidence="2">The sequence shown here is derived from an EMBL/GenBank/DDBJ whole genome shotgun (WGS) entry which is preliminary data.</text>
</comment>
<dbReference type="AlphaFoldDB" id="A0A9Q0L3D3"/>
<accession>A0A9Q0L3D3</accession>
<dbReference type="OrthoDB" id="642536at2759"/>
<dbReference type="PANTHER" id="PTHR44259">
    <property type="entry name" value="OS07G0183000 PROTEIN-RELATED"/>
    <property type="match status" value="1"/>
</dbReference>
<keyword evidence="3" id="KW-1185">Reference proteome</keyword>
<dbReference type="PANTHER" id="PTHR44259:SF114">
    <property type="entry name" value="OS06G0707300 PROTEIN"/>
    <property type="match status" value="1"/>
</dbReference>
<dbReference type="Proteomes" id="UP001141806">
    <property type="component" value="Unassembled WGS sequence"/>
</dbReference>
<evidence type="ECO:0000313" key="2">
    <source>
        <dbReference type="EMBL" id="KAJ4981551.1"/>
    </source>
</evidence>
<dbReference type="EMBL" id="JAMYWD010000001">
    <property type="protein sequence ID" value="KAJ4981551.1"/>
    <property type="molecule type" value="Genomic_DNA"/>
</dbReference>
<name>A0A9Q0L3D3_9MAGN</name>
<dbReference type="InterPro" id="IPR050942">
    <property type="entry name" value="F-box_BR-signaling"/>
</dbReference>
<evidence type="ECO:0000259" key="1">
    <source>
        <dbReference type="Pfam" id="PF03478"/>
    </source>
</evidence>
<gene>
    <name evidence="2" type="ORF">NE237_032388</name>
</gene>
<organism evidence="2 3">
    <name type="scientific">Protea cynaroides</name>
    <dbReference type="NCBI Taxonomy" id="273540"/>
    <lineage>
        <taxon>Eukaryota</taxon>
        <taxon>Viridiplantae</taxon>
        <taxon>Streptophyta</taxon>
        <taxon>Embryophyta</taxon>
        <taxon>Tracheophyta</taxon>
        <taxon>Spermatophyta</taxon>
        <taxon>Magnoliopsida</taxon>
        <taxon>Proteales</taxon>
        <taxon>Proteaceae</taxon>
        <taxon>Protea</taxon>
    </lineage>
</organism>
<dbReference type="Pfam" id="PF03478">
    <property type="entry name" value="Beta-prop_KIB1-4"/>
    <property type="match status" value="1"/>
</dbReference>
<reference evidence="2" key="1">
    <citation type="journal article" date="2023" name="Plant J.">
        <title>The genome of the king protea, Protea cynaroides.</title>
        <authorList>
            <person name="Chang J."/>
            <person name="Duong T.A."/>
            <person name="Schoeman C."/>
            <person name="Ma X."/>
            <person name="Roodt D."/>
            <person name="Barker N."/>
            <person name="Li Z."/>
            <person name="Van de Peer Y."/>
            <person name="Mizrachi E."/>
        </authorList>
    </citation>
    <scope>NUCLEOTIDE SEQUENCE</scope>
    <source>
        <tissue evidence="2">Young leaves</tissue>
    </source>
</reference>
<protein>
    <recommendedName>
        <fullName evidence="1">KIB1-4 beta-propeller domain-containing protein</fullName>
    </recommendedName>
</protein>
<evidence type="ECO:0000313" key="3">
    <source>
        <dbReference type="Proteomes" id="UP001141806"/>
    </source>
</evidence>
<proteinExistence type="predicted"/>